<evidence type="ECO:0000313" key="1">
    <source>
        <dbReference type="EMBL" id="NVD26507.1"/>
    </source>
</evidence>
<accession>A0ABX2MYI2</accession>
<protein>
    <submittedName>
        <fullName evidence="1">DUF3419 family protein</fullName>
    </submittedName>
</protein>
<dbReference type="InterPro" id="IPR021829">
    <property type="entry name" value="DUF3419"/>
</dbReference>
<dbReference type="PANTHER" id="PTHR47473:SF1">
    <property type="entry name" value="METHYLTRANSFERASE DOMAIN-CONTAINING PROTEIN"/>
    <property type="match status" value="1"/>
</dbReference>
<dbReference type="RefSeq" id="WP_176278055.1">
    <property type="nucleotide sequence ID" value="NZ_JABWMH010000001.1"/>
</dbReference>
<dbReference type="EMBL" id="JABWMH010000001">
    <property type="protein sequence ID" value="NVD26507.1"/>
    <property type="molecule type" value="Genomic_DNA"/>
</dbReference>
<comment type="caution">
    <text evidence="1">The sequence shown here is derived from an EMBL/GenBank/DDBJ whole genome shotgun (WGS) entry which is preliminary data.</text>
</comment>
<gene>
    <name evidence="1" type="ORF">HUO14_01160</name>
</gene>
<dbReference type="PANTHER" id="PTHR47473">
    <property type="entry name" value="BTA1P"/>
    <property type="match status" value="1"/>
</dbReference>
<dbReference type="Proteomes" id="UP000652427">
    <property type="component" value="Unassembled WGS sequence"/>
</dbReference>
<sequence>MSAQAGFVKQSTILNDAILQNRASKAGLLERAFSLAFRGLVYPQIWEDPVADMEALDIRPDHHIVTIASGGCNALSYLRANPAKITAVDLNAAHIALNRLKSVAAQQLDSHEDFFRFFGRADHKENLAVYRDRLRPHLDEASRKYWDGRDHFGRRRINGFAKGFYRKGLLGNFIGLVHILGRLGGAKPSLMMAARTREEQIELFERHIGPLFGKKLMRFLCSNPMALFGLGIPPAQYRALAGDRHMADVLCERTRKLACDFPLVDNYFAQQAFGRAYQSAEPGSVPPYLEAASFDWLGERSQKLDIRHQNFIDFLASQDAGSLDRYILLDAQDWMTDQQLNRLWSEIDRTAKPRARVLFRTAAEETLLPGRVTNELLSAWDYDAELSQALTRKDRSAIYGAMHLYRLK</sequence>
<dbReference type="Pfam" id="PF11899">
    <property type="entry name" value="DUF3419"/>
    <property type="match status" value="1"/>
</dbReference>
<evidence type="ECO:0000313" key="2">
    <source>
        <dbReference type="Proteomes" id="UP000652427"/>
    </source>
</evidence>
<keyword evidence="2" id="KW-1185">Reference proteome</keyword>
<organism evidence="1 2">
    <name type="scientific">Parasphingorhabdus flavimaris</name>
    <dbReference type="NCBI Taxonomy" id="266812"/>
    <lineage>
        <taxon>Bacteria</taxon>
        <taxon>Pseudomonadati</taxon>
        <taxon>Pseudomonadota</taxon>
        <taxon>Alphaproteobacteria</taxon>
        <taxon>Sphingomonadales</taxon>
        <taxon>Sphingomonadaceae</taxon>
        <taxon>Parasphingorhabdus</taxon>
    </lineage>
</organism>
<name>A0ABX2MYI2_9SPHN</name>
<proteinExistence type="predicted"/>
<reference evidence="1 2" key="1">
    <citation type="submission" date="2020-06" db="EMBL/GenBank/DDBJ databases">
        <authorList>
            <person name="Kim S.-J."/>
            <person name="Park S.-J."/>
        </authorList>
    </citation>
    <scope>NUCLEOTIDE SEQUENCE [LARGE SCALE GENOMIC DNA]</scope>
    <source>
        <strain evidence="1 2">SW-151</strain>
    </source>
</reference>